<protein>
    <submittedName>
        <fullName evidence="8">Na+/H+ antiporter subunit C</fullName>
    </submittedName>
</protein>
<keyword evidence="4 7" id="KW-0812">Transmembrane</keyword>
<organism evidence="8 9">
    <name type="scientific">Aliidiomarina soli</name>
    <dbReference type="NCBI Taxonomy" id="1928574"/>
    <lineage>
        <taxon>Bacteria</taxon>
        <taxon>Pseudomonadati</taxon>
        <taxon>Pseudomonadota</taxon>
        <taxon>Gammaproteobacteria</taxon>
        <taxon>Alteromonadales</taxon>
        <taxon>Idiomarinaceae</taxon>
        <taxon>Aliidiomarina</taxon>
    </lineage>
</organism>
<evidence type="ECO:0000256" key="1">
    <source>
        <dbReference type="ARBA" id="ARBA00004651"/>
    </source>
</evidence>
<dbReference type="RefSeq" id="WP_126799274.1">
    <property type="nucleotide sequence ID" value="NZ_PIPO01000004.1"/>
</dbReference>
<keyword evidence="9" id="KW-1185">Reference proteome</keyword>
<gene>
    <name evidence="8" type="ORF">CWE14_10165</name>
</gene>
<dbReference type="AlphaFoldDB" id="A0A432WFE6"/>
<evidence type="ECO:0000313" key="8">
    <source>
        <dbReference type="EMBL" id="RUO32500.1"/>
    </source>
</evidence>
<dbReference type="NCBIfam" id="NF009302">
    <property type="entry name" value="PRK12659.1"/>
    <property type="match status" value="1"/>
</dbReference>
<evidence type="ECO:0000313" key="9">
    <source>
        <dbReference type="Proteomes" id="UP000287823"/>
    </source>
</evidence>
<proteinExistence type="inferred from homology"/>
<keyword evidence="5 7" id="KW-1133">Transmembrane helix</keyword>
<dbReference type="NCBIfam" id="NF006573">
    <property type="entry name" value="PRK09094.1"/>
    <property type="match status" value="1"/>
</dbReference>
<keyword evidence="6 7" id="KW-0472">Membrane</keyword>
<reference evidence="8 9" key="1">
    <citation type="journal article" date="2011" name="Front. Microbiol.">
        <title>Genomic signatures of strain selection and enhancement in Bacillus atrophaeus var. globigii, a historical biowarfare simulant.</title>
        <authorList>
            <person name="Gibbons H.S."/>
            <person name="Broomall S.M."/>
            <person name="McNew L.A."/>
            <person name="Daligault H."/>
            <person name="Chapman C."/>
            <person name="Bruce D."/>
            <person name="Karavis M."/>
            <person name="Krepps M."/>
            <person name="McGregor P.A."/>
            <person name="Hong C."/>
            <person name="Park K.H."/>
            <person name="Akmal A."/>
            <person name="Feldman A."/>
            <person name="Lin J.S."/>
            <person name="Chang W.E."/>
            <person name="Higgs B.W."/>
            <person name="Demirev P."/>
            <person name="Lindquist J."/>
            <person name="Liem A."/>
            <person name="Fochler E."/>
            <person name="Read T.D."/>
            <person name="Tapia R."/>
            <person name="Johnson S."/>
            <person name="Bishop-Lilly K.A."/>
            <person name="Detter C."/>
            <person name="Han C."/>
            <person name="Sozhamannan S."/>
            <person name="Rosenzweig C.N."/>
            <person name="Skowronski E.W."/>
        </authorList>
    </citation>
    <scope>NUCLEOTIDE SEQUENCE [LARGE SCALE GENOMIC DNA]</scope>
    <source>
        <strain evidence="8 9">Y4G10-17</strain>
    </source>
</reference>
<comment type="subcellular location">
    <subcellularLocation>
        <location evidence="1">Cell membrane</location>
        <topology evidence="1">Multi-pass membrane protein</topology>
    </subcellularLocation>
</comment>
<keyword evidence="3" id="KW-1003">Cell membrane</keyword>
<name>A0A432WFE6_9GAMM</name>
<dbReference type="Gene3D" id="1.10.287.3510">
    <property type="match status" value="1"/>
</dbReference>
<dbReference type="GO" id="GO:0005886">
    <property type="term" value="C:plasma membrane"/>
    <property type="evidence" value="ECO:0007669"/>
    <property type="project" value="UniProtKB-SubCell"/>
</dbReference>
<evidence type="ECO:0000256" key="2">
    <source>
        <dbReference type="ARBA" id="ARBA00010388"/>
    </source>
</evidence>
<evidence type="ECO:0000256" key="4">
    <source>
        <dbReference type="ARBA" id="ARBA00022692"/>
    </source>
</evidence>
<comment type="caution">
    <text evidence="8">The sequence shown here is derived from an EMBL/GenBank/DDBJ whole genome shotgun (WGS) entry which is preliminary data.</text>
</comment>
<dbReference type="PANTHER" id="PTHR34583:SF2">
    <property type="entry name" value="ANTIPORTER SUBUNIT MNHC2-RELATED"/>
    <property type="match status" value="1"/>
</dbReference>
<dbReference type="PANTHER" id="PTHR34583">
    <property type="entry name" value="ANTIPORTER SUBUNIT MNHC2-RELATED"/>
    <property type="match status" value="1"/>
</dbReference>
<evidence type="ECO:0000256" key="5">
    <source>
        <dbReference type="ARBA" id="ARBA00022989"/>
    </source>
</evidence>
<feature type="transmembrane region" description="Helical" evidence="7">
    <location>
        <begin position="75"/>
        <end position="95"/>
    </location>
</feature>
<sequence length="115" mass="12105">MEPILAIAVGLLYAAAIYMMLRRSIVKLVIGLMLLSNAANLLIFTSAGVTRGAPPLIPEGAALPDGVVADPLPQALILTAIVIAFGVLAFAVVLIHRAYAILHTDNLDQMKDTDT</sequence>
<evidence type="ECO:0000256" key="7">
    <source>
        <dbReference type="SAM" id="Phobius"/>
    </source>
</evidence>
<feature type="transmembrane region" description="Helical" evidence="7">
    <location>
        <begin position="28"/>
        <end position="49"/>
    </location>
</feature>
<evidence type="ECO:0000256" key="6">
    <source>
        <dbReference type="ARBA" id="ARBA00023136"/>
    </source>
</evidence>
<accession>A0A432WFE6</accession>
<comment type="similarity">
    <text evidence="2">Belongs to the CPA3 antiporters (TC 2.A.63) subunit C family.</text>
</comment>
<dbReference type="EMBL" id="PIPO01000004">
    <property type="protein sequence ID" value="RUO32500.1"/>
    <property type="molecule type" value="Genomic_DNA"/>
</dbReference>
<dbReference type="Pfam" id="PF00420">
    <property type="entry name" value="Oxidored_q2"/>
    <property type="match status" value="1"/>
</dbReference>
<dbReference type="InterPro" id="IPR050601">
    <property type="entry name" value="CPA3_antiporter_subunitC"/>
</dbReference>
<evidence type="ECO:0000256" key="3">
    <source>
        <dbReference type="ARBA" id="ARBA00022475"/>
    </source>
</evidence>
<dbReference type="Proteomes" id="UP000287823">
    <property type="component" value="Unassembled WGS sequence"/>
</dbReference>
<dbReference type="InterPro" id="IPR039428">
    <property type="entry name" value="NUOK/Mnh_C1-like"/>
</dbReference>
<feature type="transmembrane region" description="Helical" evidence="7">
    <location>
        <begin position="6"/>
        <end position="21"/>
    </location>
</feature>